<comment type="caution">
    <text evidence="3">The sequence shown here is derived from an EMBL/GenBank/DDBJ whole genome shotgun (WGS) entry which is preliminary data.</text>
</comment>
<dbReference type="Proteomes" id="UP000570010">
    <property type="component" value="Unassembled WGS sequence"/>
</dbReference>
<name>A0A6B3W2J3_9BACI</name>
<keyword evidence="1" id="KW-0472">Membrane</keyword>
<evidence type="ECO:0000256" key="1">
    <source>
        <dbReference type="SAM" id="Phobius"/>
    </source>
</evidence>
<dbReference type="EMBL" id="JACEIO010000029">
    <property type="protein sequence ID" value="MBA4537860.1"/>
    <property type="molecule type" value="Genomic_DNA"/>
</dbReference>
<keyword evidence="1" id="KW-0812">Transmembrane</keyword>
<keyword evidence="1" id="KW-1133">Transmembrane helix</keyword>
<feature type="transmembrane region" description="Helical" evidence="1">
    <location>
        <begin position="71"/>
        <end position="90"/>
    </location>
</feature>
<feature type="transmembrane region" description="Helical" evidence="1">
    <location>
        <begin position="132"/>
        <end position="152"/>
    </location>
</feature>
<organism evidence="3 4">
    <name type="scientific">Bacillus aquiflavi</name>
    <dbReference type="NCBI Taxonomy" id="2672567"/>
    <lineage>
        <taxon>Bacteria</taxon>
        <taxon>Bacillati</taxon>
        <taxon>Bacillota</taxon>
        <taxon>Bacilli</taxon>
        <taxon>Bacillales</taxon>
        <taxon>Bacillaceae</taxon>
        <taxon>Bacillus</taxon>
    </lineage>
</organism>
<evidence type="ECO:0000313" key="2">
    <source>
        <dbReference type="EMBL" id="MBA4537860.1"/>
    </source>
</evidence>
<keyword evidence="4" id="KW-1185">Reference proteome</keyword>
<accession>A0A6B3W2J3</accession>
<evidence type="ECO:0000313" key="5">
    <source>
        <dbReference type="Proteomes" id="UP000570010"/>
    </source>
</evidence>
<sequence length="211" mass="24797">MFDLISTYRWELLIVTEIIFFASIAAFLVTRYFLGWRHLSVWLLPIFILSVLIDVYIGWVDYKVTGEFSKFQFIIIIFIVYAATSGLSDFRRLDVAIQRKVARWKGEPEPKISVKLPPKYGRAHAKHERKGWYIHLLIFTIVQCVMILFVGVSDQFTIEQLFEKEFYEALFDDSHGIYANEGLNDLFKLWLVILVIDGVISFSYTFFPKKQ</sequence>
<gene>
    <name evidence="3" type="ORF">G4D64_11545</name>
    <name evidence="2" type="ORF">H1Z61_12155</name>
</gene>
<protein>
    <recommendedName>
        <fullName evidence="6">Integral membrane protein</fullName>
    </recommendedName>
</protein>
<proteinExistence type="predicted"/>
<feature type="transmembrane region" description="Helical" evidence="1">
    <location>
        <begin position="41"/>
        <end position="59"/>
    </location>
</feature>
<dbReference type="EMBL" id="JAAIWN010000027">
    <property type="protein sequence ID" value="NEY82116.1"/>
    <property type="molecule type" value="Genomic_DNA"/>
</dbReference>
<dbReference type="AlphaFoldDB" id="A0A6B3W2J3"/>
<evidence type="ECO:0000313" key="3">
    <source>
        <dbReference type="EMBL" id="NEY82116.1"/>
    </source>
</evidence>
<evidence type="ECO:0008006" key="6">
    <source>
        <dbReference type="Google" id="ProtNLM"/>
    </source>
</evidence>
<feature type="transmembrane region" description="Helical" evidence="1">
    <location>
        <begin position="189"/>
        <end position="207"/>
    </location>
</feature>
<evidence type="ECO:0000313" key="4">
    <source>
        <dbReference type="Proteomes" id="UP000472971"/>
    </source>
</evidence>
<reference evidence="3 4" key="1">
    <citation type="submission" date="2020-02" db="EMBL/GenBank/DDBJ databases">
        <title>Bacillus aquiflavi sp. nov., isolated from yellow water of strong flavor Chinese baijiu in Yibin region of China.</title>
        <authorList>
            <person name="Xie J."/>
        </authorList>
    </citation>
    <scope>NUCLEOTIDE SEQUENCE [LARGE SCALE GENOMIC DNA]</scope>
    <source>
        <strain evidence="3 4">3H-10</strain>
    </source>
</reference>
<feature type="transmembrane region" description="Helical" evidence="1">
    <location>
        <begin position="12"/>
        <end position="34"/>
    </location>
</feature>
<dbReference type="Proteomes" id="UP000472971">
    <property type="component" value="Unassembled WGS sequence"/>
</dbReference>
<reference evidence="2 5" key="2">
    <citation type="submission" date="2020-07" db="EMBL/GenBank/DDBJ databases">
        <authorList>
            <person name="Feng H."/>
        </authorList>
    </citation>
    <scope>NUCLEOTIDE SEQUENCE [LARGE SCALE GENOMIC DNA]</scope>
    <source>
        <strain evidence="5">s-12</strain>
        <strain evidence="2">S-12</strain>
    </source>
</reference>
<dbReference type="RefSeq" id="WP_163242504.1">
    <property type="nucleotide sequence ID" value="NZ_JAAIWN010000027.1"/>
</dbReference>